<organism evidence="1 2">
    <name type="scientific">Xylanibacter ruminicola</name>
    <name type="common">Prevotella ruminicola</name>
    <dbReference type="NCBI Taxonomy" id="839"/>
    <lineage>
        <taxon>Bacteria</taxon>
        <taxon>Pseudomonadati</taxon>
        <taxon>Bacteroidota</taxon>
        <taxon>Bacteroidia</taxon>
        <taxon>Bacteroidales</taxon>
        <taxon>Prevotellaceae</taxon>
        <taxon>Xylanibacter</taxon>
    </lineage>
</organism>
<accession>A0A1M7E9Y0</accession>
<reference evidence="1 2" key="1">
    <citation type="submission" date="2016-11" db="EMBL/GenBank/DDBJ databases">
        <authorList>
            <person name="Jaros S."/>
            <person name="Januszkiewicz K."/>
            <person name="Wedrychowicz H."/>
        </authorList>
    </citation>
    <scope>NUCLEOTIDE SEQUENCE [LARGE SCALE GENOMIC DNA]</scope>
    <source>
        <strain evidence="1 2">BPI-34</strain>
    </source>
</reference>
<name>A0A1M7E9Y0_XYLRU</name>
<proteinExistence type="predicted"/>
<dbReference type="Proteomes" id="UP000184280">
    <property type="component" value="Unassembled WGS sequence"/>
</dbReference>
<evidence type="ECO:0000313" key="1">
    <source>
        <dbReference type="EMBL" id="SHL88537.1"/>
    </source>
</evidence>
<dbReference type="AlphaFoldDB" id="A0A1M7E9Y0"/>
<gene>
    <name evidence="1" type="ORF">SAMN04488494_1006</name>
</gene>
<protein>
    <submittedName>
        <fullName evidence="1">Uncharacterized protein</fullName>
    </submittedName>
</protein>
<dbReference type="EMBL" id="FRCJ01000001">
    <property type="protein sequence ID" value="SHL88537.1"/>
    <property type="molecule type" value="Genomic_DNA"/>
</dbReference>
<sequence>MKKVNEKEVVVIATANETEIAMSKKNIENAQQVLNMMVDVLSFIEKDFVYEAEDRRGHALIIARQQFEEGMEAISSLIGYETMTIALDSVKNE</sequence>
<evidence type="ECO:0000313" key="2">
    <source>
        <dbReference type="Proteomes" id="UP000184280"/>
    </source>
</evidence>